<feature type="transmembrane region" description="Helical" evidence="1">
    <location>
        <begin position="703"/>
        <end position="723"/>
    </location>
</feature>
<keyword evidence="1" id="KW-1133">Transmembrane helix</keyword>
<keyword evidence="1" id="KW-0812">Transmembrane</keyword>
<dbReference type="Gene3D" id="3.40.720.10">
    <property type="entry name" value="Alkaline Phosphatase, subunit A"/>
    <property type="match status" value="1"/>
</dbReference>
<organism evidence="2">
    <name type="scientific">freshwater metagenome</name>
    <dbReference type="NCBI Taxonomy" id="449393"/>
    <lineage>
        <taxon>unclassified sequences</taxon>
        <taxon>metagenomes</taxon>
        <taxon>ecological metagenomes</taxon>
    </lineage>
</organism>
<feature type="transmembrane region" description="Helical" evidence="1">
    <location>
        <begin position="563"/>
        <end position="581"/>
    </location>
</feature>
<dbReference type="AlphaFoldDB" id="A0A6J7L3C9"/>
<protein>
    <submittedName>
        <fullName evidence="2">Unannotated protein</fullName>
    </submittedName>
</protein>
<feature type="transmembrane region" description="Helical" evidence="1">
    <location>
        <begin position="457"/>
        <end position="476"/>
    </location>
</feature>
<feature type="transmembrane region" description="Helical" evidence="1">
    <location>
        <begin position="587"/>
        <end position="603"/>
    </location>
</feature>
<sequence>MRISKELVSRAARTYLQRAIALGVIATSLLIAAPAGAATAGSSAAGSSAPKRVLLLALPTVTWADVKNHDLPNLEAFLKKSSMANLMLRTTTRNTDAGDGYTTIGAGTRSTGGAEAGAVLEENERYGGTTAADIYERRTGYKLNAPAGAINFPALVAENNEFLFDSTPGALTDALIASSYTPSVIANADHGEEITDEDRLHREAALALVDATGRLPDGELSSSLLRKRNRAPFGLELNPSKVVEAFDRAWRDRSVVLVEASDLARADAYRLFVSPAERKRQRISALEASDRMIGQLLDRVDTKRDLVIAFGAFHPSYERNLGLFAMRGPGIEAGLAQSGTTNRPGYISLQDVAPTTLTQLQITAPETMEGRPAKFSASKGSFDTRVSQLSRENFESQFRDSVIGTAMVALAIAVVLIASLLILQNPEFAKAKIPFAGLCLAVLGMVAATFLSAPLPFYIWGAGAYWLFVVAFALIFGATCTTLRRFNWLLPTAAATGFIVALHTVDTITGTRLQFATVFGYSPSIGVRISGLGNPASAQLSASALILATILAAWIGGKRGVRVAAILLGFVLVVVAAPPWGQDFGGALSNAPAFAVFLWLAAGKQIKAKSIALFSIALLIAGLLVGFADLTRPRDSRTHVGRFFEKIGNEGIGGFVTVVERKAGLMLNTFLVPTWVIATIALLAFLAFLGFKTPWIRRLNSNLPTLRAGGISFATMAVLGLLLNDSGVTVPGMMLAVMVPCLLSLIVLQPWSFEIEEPALGYEHENEPRMPLKS</sequence>
<dbReference type="SUPFAM" id="SSF53649">
    <property type="entry name" value="Alkaline phosphatase-like"/>
    <property type="match status" value="1"/>
</dbReference>
<dbReference type="EMBL" id="CAFBNL010000128">
    <property type="protein sequence ID" value="CAB4962666.1"/>
    <property type="molecule type" value="Genomic_DNA"/>
</dbReference>
<reference evidence="2" key="1">
    <citation type="submission" date="2020-05" db="EMBL/GenBank/DDBJ databases">
        <authorList>
            <person name="Chiriac C."/>
            <person name="Salcher M."/>
            <person name="Ghai R."/>
            <person name="Kavagutti S V."/>
        </authorList>
    </citation>
    <scope>NUCLEOTIDE SEQUENCE</scope>
</reference>
<feature type="transmembrane region" description="Helical" evidence="1">
    <location>
        <begin position="536"/>
        <end position="556"/>
    </location>
</feature>
<keyword evidence="1" id="KW-0472">Membrane</keyword>
<name>A0A6J7L3C9_9ZZZZ</name>
<accession>A0A6J7L3C9</accession>
<dbReference type="InterPro" id="IPR017850">
    <property type="entry name" value="Alkaline_phosphatase_core_sf"/>
</dbReference>
<gene>
    <name evidence="2" type="ORF">UFOPK3789_01386</name>
</gene>
<evidence type="ECO:0000256" key="1">
    <source>
        <dbReference type="SAM" id="Phobius"/>
    </source>
</evidence>
<feature type="transmembrane region" description="Helical" evidence="1">
    <location>
        <begin position="402"/>
        <end position="423"/>
    </location>
</feature>
<proteinExistence type="predicted"/>
<feature type="transmembrane region" description="Helical" evidence="1">
    <location>
        <begin position="488"/>
        <end position="505"/>
    </location>
</feature>
<evidence type="ECO:0000313" key="2">
    <source>
        <dbReference type="EMBL" id="CAB4962666.1"/>
    </source>
</evidence>
<feature type="transmembrane region" description="Helical" evidence="1">
    <location>
        <begin position="610"/>
        <end position="628"/>
    </location>
</feature>
<feature type="transmembrane region" description="Helical" evidence="1">
    <location>
        <begin position="670"/>
        <end position="691"/>
    </location>
</feature>
<feature type="transmembrane region" description="Helical" evidence="1">
    <location>
        <begin position="435"/>
        <end position="451"/>
    </location>
</feature>
<feature type="transmembrane region" description="Helical" evidence="1">
    <location>
        <begin position="729"/>
        <end position="748"/>
    </location>
</feature>